<comment type="caution">
    <text evidence="2">The sequence shown here is derived from an EMBL/GenBank/DDBJ whole genome shotgun (WGS) entry which is preliminary data.</text>
</comment>
<accession>A0A1F6WWZ9</accession>
<dbReference type="EMBL" id="MFUY01000007">
    <property type="protein sequence ID" value="OGI86398.1"/>
    <property type="molecule type" value="Genomic_DNA"/>
</dbReference>
<keyword evidence="1" id="KW-0472">Membrane</keyword>
<protein>
    <submittedName>
        <fullName evidence="2">Uncharacterized protein</fullName>
    </submittedName>
</protein>
<gene>
    <name evidence="2" type="ORF">A3A05_01875</name>
</gene>
<name>A0A1F6WWZ9_9BACT</name>
<proteinExistence type="predicted"/>
<evidence type="ECO:0000313" key="3">
    <source>
        <dbReference type="Proteomes" id="UP000176187"/>
    </source>
</evidence>
<evidence type="ECO:0000256" key="1">
    <source>
        <dbReference type="SAM" id="Phobius"/>
    </source>
</evidence>
<dbReference type="AlphaFoldDB" id="A0A1F6WWZ9"/>
<dbReference type="Proteomes" id="UP000176187">
    <property type="component" value="Unassembled WGS sequence"/>
</dbReference>
<sequence>MPPKILWKSNFSFNKHGPWGKSKGPSLKKFMITPELIAYIRGEFAKGRTREEIRTTLGEGGGWSEADLGEAFRVVIPMQSFSQSPLTVKATSSSSWMRTLLIWVAVILFCFAVFGLFRTQINDFWNSAMANLQGFSVPSFGLEKIFSTDKAPAENNTVVKKADSVKDCGNSTAPDPKNPLSYQNNAVLACLGNSAIRCEEAKGVLKDALFPTLFQITKENVKDQNTCNFKLSYTEDSTLVDVSGKKLALQYISCSLSRVSELDESNPESPFFKAPSRDNPSKYASQIYFYGTLGLFIEQELDQNKIRGLGCSGPYIDSVLASYQKMQSQAPK</sequence>
<dbReference type="STRING" id="1801774.A3A05_01875"/>
<organism evidence="2 3">
    <name type="scientific">Candidatus Nomurabacteria bacterium RIFCSPLOWO2_01_FULL_41_12</name>
    <dbReference type="NCBI Taxonomy" id="1801774"/>
    <lineage>
        <taxon>Bacteria</taxon>
        <taxon>Candidatus Nomuraibacteriota</taxon>
    </lineage>
</organism>
<keyword evidence="1" id="KW-0812">Transmembrane</keyword>
<reference evidence="2 3" key="1">
    <citation type="journal article" date="2016" name="Nat. Commun.">
        <title>Thousands of microbial genomes shed light on interconnected biogeochemical processes in an aquifer system.</title>
        <authorList>
            <person name="Anantharaman K."/>
            <person name="Brown C.T."/>
            <person name="Hug L.A."/>
            <person name="Sharon I."/>
            <person name="Castelle C.J."/>
            <person name="Probst A.J."/>
            <person name="Thomas B.C."/>
            <person name="Singh A."/>
            <person name="Wilkins M.J."/>
            <person name="Karaoz U."/>
            <person name="Brodie E.L."/>
            <person name="Williams K.H."/>
            <person name="Hubbard S.S."/>
            <person name="Banfield J.F."/>
        </authorList>
    </citation>
    <scope>NUCLEOTIDE SEQUENCE [LARGE SCALE GENOMIC DNA]</scope>
</reference>
<feature type="transmembrane region" description="Helical" evidence="1">
    <location>
        <begin position="99"/>
        <end position="117"/>
    </location>
</feature>
<evidence type="ECO:0000313" key="2">
    <source>
        <dbReference type="EMBL" id="OGI86398.1"/>
    </source>
</evidence>
<keyword evidence="1" id="KW-1133">Transmembrane helix</keyword>